<dbReference type="SUPFAM" id="SSF51905">
    <property type="entry name" value="FAD/NAD(P)-binding domain"/>
    <property type="match status" value="1"/>
</dbReference>
<dbReference type="EMBL" id="JBFTWV010000252">
    <property type="protein sequence ID" value="KAL2783262.1"/>
    <property type="molecule type" value="Genomic_DNA"/>
</dbReference>
<organism evidence="7 8">
    <name type="scientific">Aspergillus keveii</name>
    <dbReference type="NCBI Taxonomy" id="714993"/>
    <lineage>
        <taxon>Eukaryota</taxon>
        <taxon>Fungi</taxon>
        <taxon>Dikarya</taxon>
        <taxon>Ascomycota</taxon>
        <taxon>Pezizomycotina</taxon>
        <taxon>Eurotiomycetes</taxon>
        <taxon>Eurotiomycetidae</taxon>
        <taxon>Eurotiales</taxon>
        <taxon>Aspergillaceae</taxon>
        <taxon>Aspergillus</taxon>
        <taxon>Aspergillus subgen. Nidulantes</taxon>
    </lineage>
</organism>
<dbReference type="InterPro" id="IPR002937">
    <property type="entry name" value="Amino_oxidase"/>
</dbReference>
<reference evidence="7 8" key="1">
    <citation type="submission" date="2024-07" db="EMBL/GenBank/DDBJ databases">
        <title>Section-level genome sequencing and comparative genomics of Aspergillus sections Usti and Cavernicolus.</title>
        <authorList>
            <consortium name="Lawrence Berkeley National Laboratory"/>
            <person name="Nybo J.L."/>
            <person name="Vesth T.C."/>
            <person name="Theobald S."/>
            <person name="Frisvad J.C."/>
            <person name="Larsen T.O."/>
            <person name="Kjaerboelling I."/>
            <person name="Rothschild-Mancinelli K."/>
            <person name="Lyhne E.K."/>
            <person name="Kogle M.E."/>
            <person name="Barry K."/>
            <person name="Clum A."/>
            <person name="Na H."/>
            <person name="Ledsgaard L."/>
            <person name="Lin J."/>
            <person name="Lipzen A."/>
            <person name="Kuo A."/>
            <person name="Riley R."/>
            <person name="Mondo S."/>
            <person name="Labutti K."/>
            <person name="Haridas S."/>
            <person name="Pangalinan J."/>
            <person name="Salamov A.A."/>
            <person name="Simmons B.A."/>
            <person name="Magnuson J.K."/>
            <person name="Chen J."/>
            <person name="Drula E."/>
            <person name="Henrissat B."/>
            <person name="Wiebenga A."/>
            <person name="Lubbers R.J."/>
            <person name="Gomes A.C."/>
            <person name="Makela M.R."/>
            <person name="Stajich J."/>
            <person name="Grigoriev I.V."/>
            <person name="Mortensen U.H."/>
            <person name="De Vries R.P."/>
            <person name="Baker S.E."/>
            <person name="Andersen M.R."/>
        </authorList>
    </citation>
    <scope>NUCLEOTIDE SEQUENCE [LARGE SCALE GENOMIC DNA]</scope>
    <source>
        <strain evidence="7 8">CBS 209.92</strain>
    </source>
</reference>
<dbReference type="PANTHER" id="PTHR10668:SF103">
    <property type="entry name" value="PYRIDINE NUCLEOTIDE-DISULFIDE OXIDOREDUCTASE DOMAIN-CONTAINING PROTEIN 2"/>
    <property type="match status" value="1"/>
</dbReference>
<dbReference type="Pfam" id="PF01593">
    <property type="entry name" value="Amino_oxidase"/>
    <property type="match status" value="1"/>
</dbReference>
<evidence type="ECO:0000259" key="6">
    <source>
        <dbReference type="Pfam" id="PF01593"/>
    </source>
</evidence>
<evidence type="ECO:0000313" key="7">
    <source>
        <dbReference type="EMBL" id="KAL2783262.1"/>
    </source>
</evidence>
<name>A0ABR4FJ37_9EURO</name>
<dbReference type="Gene3D" id="3.50.50.60">
    <property type="entry name" value="FAD/NAD(P)-binding domain"/>
    <property type="match status" value="2"/>
</dbReference>
<evidence type="ECO:0000256" key="5">
    <source>
        <dbReference type="ARBA" id="ARBA00040298"/>
    </source>
</evidence>
<comment type="function">
    <text evidence="3">Probable oxidoreductase that may play a role as regulator of mitochondrial function.</text>
</comment>
<keyword evidence="8" id="KW-1185">Reference proteome</keyword>
<evidence type="ECO:0000256" key="1">
    <source>
        <dbReference type="ARBA" id="ARBA00004305"/>
    </source>
</evidence>
<comment type="similarity">
    <text evidence="2">Belongs to the carotenoid/retinoid oxidoreductase family.</text>
</comment>
<dbReference type="Proteomes" id="UP001610563">
    <property type="component" value="Unassembled WGS sequence"/>
</dbReference>
<evidence type="ECO:0000256" key="4">
    <source>
        <dbReference type="ARBA" id="ARBA00038825"/>
    </source>
</evidence>
<comment type="subunit">
    <text evidence="4">Interacts with COX5B; this interaction may contribute to localize PYROXD2 to the inner face of the inner mitochondrial membrane.</text>
</comment>
<evidence type="ECO:0000256" key="2">
    <source>
        <dbReference type="ARBA" id="ARBA00006046"/>
    </source>
</evidence>
<proteinExistence type="inferred from homology"/>
<evidence type="ECO:0000313" key="8">
    <source>
        <dbReference type="Proteomes" id="UP001610563"/>
    </source>
</evidence>
<dbReference type="PANTHER" id="PTHR10668">
    <property type="entry name" value="PHYTOENE DEHYDROGENASE"/>
    <property type="match status" value="1"/>
</dbReference>
<accession>A0ABR4FJ37</accession>
<comment type="subcellular location">
    <subcellularLocation>
        <location evidence="1">Mitochondrion matrix</location>
    </subcellularLocation>
</comment>
<protein>
    <recommendedName>
        <fullName evidence="5">Pyridine nucleotide-disulfide oxidoreductase domain-containing protein 2</fullName>
    </recommendedName>
</protein>
<dbReference type="InterPro" id="IPR036188">
    <property type="entry name" value="FAD/NAD-bd_sf"/>
</dbReference>
<comment type="caution">
    <text evidence="7">The sequence shown here is derived from an EMBL/GenBank/DDBJ whole genome shotgun (WGS) entry which is preliminary data.</text>
</comment>
<feature type="domain" description="Amine oxidase" evidence="6">
    <location>
        <begin position="30"/>
        <end position="508"/>
    </location>
</feature>
<evidence type="ECO:0000256" key="3">
    <source>
        <dbReference type="ARBA" id="ARBA00037217"/>
    </source>
</evidence>
<gene>
    <name evidence="7" type="ORF">BJX66DRAFT_134784</name>
</gene>
<sequence>MPKDFSKIGHLSTSRKAHHDVIIVGSGHNGLLTAAYLAKAGKKVLVLERKSYPGGGVASLPMAEPGFVSERHSAIHQMILANPLIINDELGLRAKYGLEYLPLEPAYAIIFENGCLPLYQDRKRTAEIISSISTPKEGQAYERFAAMGAKLVELMIPGMFVPPSTTPLDLSAHPDVARALEKASQGSSLDIIEEYFTDPTVKVAILRFVTEIQLAHPKTPGTGVMAYLGIGLLDKYGLAVPRGGGTAFTSAVIRCIEDYGGEIRLNTEVTKVVTEGGRAVGVRTRAGEIRARECVVAQIHPHILGRMVDGLSPSLTAPAEKTKLSEFSLLVVHAALERPLKFKAGELASRTVMNTICPNNVEILLESYDALAQGKIPDNMMCGASCVNVADPTRAPSGKSVLHAVVMVRPDHAVGGFHGWDTVKDEVAQKLFRYLDKYLEGFTPDQVRGYHVVTPVDHQDDTPSFQRGDIVGLAMSSDQMGALRPTPSLAQYRVPGVRGLYLTGPFMHPGGGVWGGGRPTAVRIMEDLGIDFATVLAAKAKSWPRL</sequence>